<dbReference type="PANTHER" id="PTHR13493:SF3">
    <property type="entry name" value="RRNA N6-ADENOSINE-METHYLTRANSFERASE ZCCHC4"/>
    <property type="match status" value="1"/>
</dbReference>
<evidence type="ECO:0000256" key="5">
    <source>
        <dbReference type="ARBA" id="ARBA00023242"/>
    </source>
</evidence>
<evidence type="ECO:0000313" key="9">
    <source>
        <dbReference type="EMBL" id="CAG9817662.1"/>
    </source>
</evidence>
<name>A0A9N9WZL9_PHACE</name>
<comment type="subcellular location">
    <subcellularLocation>
        <location evidence="1">Cytoplasm</location>
    </subcellularLocation>
</comment>
<dbReference type="InterPro" id="IPR002052">
    <property type="entry name" value="DNA_methylase_N6_adenine_CS"/>
</dbReference>
<dbReference type="GO" id="GO:0005730">
    <property type="term" value="C:nucleolus"/>
    <property type="evidence" value="ECO:0007669"/>
    <property type="project" value="TreeGrafter"/>
</dbReference>
<dbReference type="Proteomes" id="UP001153737">
    <property type="component" value="Chromosome 16"/>
</dbReference>
<keyword evidence="6" id="KW-0479">Metal-binding</keyword>
<dbReference type="InterPro" id="IPR001878">
    <property type="entry name" value="Znf_CCHC"/>
</dbReference>
<dbReference type="InterPro" id="IPR041370">
    <property type="entry name" value="Mlase_EEF1AKMT1/ZCCHC4"/>
</dbReference>
<dbReference type="PROSITE" id="PS50216">
    <property type="entry name" value="DHHC"/>
    <property type="match status" value="1"/>
</dbReference>
<evidence type="ECO:0000259" key="8">
    <source>
        <dbReference type="PROSITE" id="PS50158"/>
    </source>
</evidence>
<evidence type="ECO:0000313" key="10">
    <source>
        <dbReference type="Proteomes" id="UP001153737"/>
    </source>
</evidence>
<protein>
    <recommendedName>
        <fullName evidence="8">CCHC-type domain-containing protein</fullName>
    </recommendedName>
</protein>
<gene>
    <name evidence="9" type="ORF">PHAECO_LOCUS5479</name>
</gene>
<dbReference type="GO" id="GO:0005737">
    <property type="term" value="C:cytoplasm"/>
    <property type="evidence" value="ECO:0007669"/>
    <property type="project" value="UniProtKB-SubCell"/>
</dbReference>
<dbReference type="GO" id="GO:0008270">
    <property type="term" value="F:zinc ion binding"/>
    <property type="evidence" value="ECO:0007669"/>
    <property type="project" value="UniProtKB-KW"/>
</dbReference>
<evidence type="ECO:0000256" key="6">
    <source>
        <dbReference type="PROSITE-ProRule" id="PRU00047"/>
    </source>
</evidence>
<feature type="domain" description="CCHC-type" evidence="8">
    <location>
        <begin position="420"/>
        <end position="435"/>
    </location>
</feature>
<keyword evidence="5" id="KW-0539">Nucleus</keyword>
<keyword evidence="2" id="KW-0963">Cytoplasm</keyword>
<dbReference type="InterPro" id="IPR039846">
    <property type="entry name" value="ZCCHC4"/>
</dbReference>
<sequence length="459" mass="54189">MKRKKQTTSEGHIEIVNGDLESHPQCPHGPTILFSRNVKGTKRNFFACAASRDRKHCNFFLWAENRSSFKKDVWQQEINKELEGINHEKLFSVQEMMKVPPAMRLFCHKCTELVDEREDDQHKNHDSIRKLTDYQLKHPTEILPALENTKKEAQYLFSKSSVQTMMDMFERLGYRHIICIGTPRIHEHLQNHCSNFTSILLDMDKRFHSFFGPHQYCWYNMFNHHFFFEEARDVFRNFLHTNNGKNIMLVTDPPFGGRTELIANTLNTINEEYEELNDVRTDLPMFWIYPYFMEPQIRNSMPEFRMLDFKVEYENHAMFHNGLKGRKQGSPVRIFTNVDLRSIKLPDDDYKYCDECDKWVAIENKHCAACNDCTSKSGVTYVHCTRCSRCVKPTWQHCGKCGRCTQKDHLCEQLVFHKECYNCKEPGHKKADCPKNSEVGAKKMLNQPNLKPKKKKKKH</sequence>
<feature type="region of interest" description="Disordered" evidence="7">
    <location>
        <begin position="427"/>
        <end position="459"/>
    </location>
</feature>
<evidence type="ECO:0000256" key="2">
    <source>
        <dbReference type="ARBA" id="ARBA00022490"/>
    </source>
</evidence>
<keyword evidence="6" id="KW-0863">Zinc-finger</keyword>
<evidence type="ECO:0000256" key="3">
    <source>
        <dbReference type="ARBA" id="ARBA00022603"/>
    </source>
</evidence>
<dbReference type="AlphaFoldDB" id="A0A9N9WZL9"/>
<dbReference type="GO" id="GO:0008988">
    <property type="term" value="F:rRNA (adenine-N6-)-methyltransferase activity"/>
    <property type="evidence" value="ECO:0007669"/>
    <property type="project" value="InterPro"/>
</dbReference>
<dbReference type="EMBL" id="OU896722">
    <property type="protein sequence ID" value="CAG9817662.1"/>
    <property type="molecule type" value="Genomic_DNA"/>
</dbReference>
<dbReference type="PROSITE" id="PS50158">
    <property type="entry name" value="ZF_CCHC"/>
    <property type="match status" value="1"/>
</dbReference>
<dbReference type="OrthoDB" id="431817at2759"/>
<dbReference type="Gene3D" id="4.10.60.10">
    <property type="entry name" value="Zinc finger, CCHC-type"/>
    <property type="match status" value="1"/>
</dbReference>
<reference evidence="9" key="1">
    <citation type="submission" date="2022-01" db="EMBL/GenBank/DDBJ databases">
        <authorList>
            <person name="King R."/>
        </authorList>
    </citation>
    <scope>NUCLEOTIDE SEQUENCE</scope>
</reference>
<dbReference type="SMART" id="SM00343">
    <property type="entry name" value="ZnF_C2HC"/>
    <property type="match status" value="1"/>
</dbReference>
<reference evidence="9" key="2">
    <citation type="submission" date="2022-10" db="EMBL/GenBank/DDBJ databases">
        <authorList>
            <consortium name="ENA_rothamsted_submissions"/>
            <consortium name="culmorum"/>
            <person name="King R."/>
        </authorList>
    </citation>
    <scope>NUCLEOTIDE SEQUENCE</scope>
</reference>
<dbReference type="PROSITE" id="PS00092">
    <property type="entry name" value="N6_MTASE"/>
    <property type="match status" value="1"/>
</dbReference>
<keyword evidence="10" id="KW-1185">Reference proteome</keyword>
<accession>A0A9N9WZL9</accession>
<keyword evidence="4" id="KW-0808">Transferase</keyword>
<evidence type="ECO:0000256" key="1">
    <source>
        <dbReference type="ARBA" id="ARBA00004496"/>
    </source>
</evidence>
<organism evidence="9 10">
    <name type="scientific">Phaedon cochleariae</name>
    <name type="common">Mustard beetle</name>
    <dbReference type="NCBI Taxonomy" id="80249"/>
    <lineage>
        <taxon>Eukaryota</taxon>
        <taxon>Metazoa</taxon>
        <taxon>Ecdysozoa</taxon>
        <taxon>Arthropoda</taxon>
        <taxon>Hexapoda</taxon>
        <taxon>Insecta</taxon>
        <taxon>Pterygota</taxon>
        <taxon>Neoptera</taxon>
        <taxon>Endopterygota</taxon>
        <taxon>Coleoptera</taxon>
        <taxon>Polyphaga</taxon>
        <taxon>Cucujiformia</taxon>
        <taxon>Chrysomeloidea</taxon>
        <taxon>Chrysomelidae</taxon>
        <taxon>Chrysomelinae</taxon>
        <taxon>Chrysomelini</taxon>
        <taxon>Phaedon</taxon>
    </lineage>
</organism>
<dbReference type="GO" id="GO:0003676">
    <property type="term" value="F:nucleic acid binding"/>
    <property type="evidence" value="ECO:0007669"/>
    <property type="project" value="InterPro"/>
</dbReference>
<proteinExistence type="predicted"/>
<dbReference type="Pfam" id="PF00098">
    <property type="entry name" value="zf-CCHC"/>
    <property type="match status" value="1"/>
</dbReference>
<dbReference type="Pfam" id="PF10237">
    <property type="entry name" value="N6-adenineMlase"/>
    <property type="match status" value="1"/>
</dbReference>
<keyword evidence="6" id="KW-0862">Zinc</keyword>
<evidence type="ECO:0000256" key="4">
    <source>
        <dbReference type="ARBA" id="ARBA00022679"/>
    </source>
</evidence>
<evidence type="ECO:0000256" key="7">
    <source>
        <dbReference type="SAM" id="MobiDB-lite"/>
    </source>
</evidence>
<keyword evidence="3" id="KW-0489">Methyltransferase</keyword>
<dbReference type="PANTHER" id="PTHR13493">
    <property type="entry name" value="ZINC FINGER CCHC DOMAIN-CONTAINING"/>
    <property type="match status" value="1"/>
</dbReference>